<dbReference type="InterPro" id="IPR000073">
    <property type="entry name" value="AB_hydrolase_1"/>
</dbReference>
<dbReference type="Proteomes" id="UP001233164">
    <property type="component" value="Unassembled WGS sequence"/>
</dbReference>
<dbReference type="EMBL" id="JAUBOF010000111">
    <property type="protein sequence ID" value="MDM7490890.1"/>
    <property type="molecule type" value="Genomic_DNA"/>
</dbReference>
<sequence>MHITVRPETGMWLDVDVAGSGEPMLLVQGMSAHRGMWGKRFLGSLRGEFDVATYDHRGIAGSAPAHEPFTVADLASDAIALLDALGWKSAHVVGTSMGGMVAQELCLLAPERVRSVVLGCTTAGGPGGVHGPGAFRLVEAIASRNAERAMQTAFEVNVSADFARRPGGLQRFVAASSARRVPAAVVELQAAACLAHDTSARLGEFEPRAAVLHGSEDQMIPPSEGARLAERIPGASYEEWAGVGHLFWWERPGEAAAFVTAHAKA</sequence>
<dbReference type="PRINTS" id="PR00111">
    <property type="entry name" value="ABHYDROLASE"/>
</dbReference>
<dbReference type="PANTHER" id="PTHR43433:SF5">
    <property type="entry name" value="AB HYDROLASE-1 DOMAIN-CONTAINING PROTEIN"/>
    <property type="match status" value="1"/>
</dbReference>
<feature type="domain" description="AB hydrolase-1" evidence="1">
    <location>
        <begin position="23"/>
        <end position="252"/>
    </location>
</feature>
<evidence type="ECO:0000313" key="3">
    <source>
        <dbReference type="Proteomes" id="UP001233164"/>
    </source>
</evidence>
<organism evidence="2 3">
    <name type="scientific">Rhodococcus indonesiensis</name>
    <dbReference type="NCBI Taxonomy" id="3055869"/>
    <lineage>
        <taxon>Bacteria</taxon>
        <taxon>Bacillati</taxon>
        <taxon>Actinomycetota</taxon>
        <taxon>Actinomycetes</taxon>
        <taxon>Mycobacteriales</taxon>
        <taxon>Nocardiaceae</taxon>
        <taxon>Rhodococcus</taxon>
    </lineage>
</organism>
<protein>
    <submittedName>
        <fullName evidence="2">Alpha/beta hydrolase</fullName>
    </submittedName>
</protein>
<dbReference type="GO" id="GO:0016787">
    <property type="term" value="F:hydrolase activity"/>
    <property type="evidence" value="ECO:0007669"/>
    <property type="project" value="UniProtKB-KW"/>
</dbReference>
<evidence type="ECO:0000259" key="1">
    <source>
        <dbReference type="Pfam" id="PF00561"/>
    </source>
</evidence>
<dbReference type="PANTHER" id="PTHR43433">
    <property type="entry name" value="HYDROLASE, ALPHA/BETA FOLD FAMILY PROTEIN"/>
    <property type="match status" value="1"/>
</dbReference>
<dbReference type="Pfam" id="PF00561">
    <property type="entry name" value="Abhydrolase_1"/>
    <property type="match status" value="1"/>
</dbReference>
<gene>
    <name evidence="2" type="ORF">QT969_21625</name>
</gene>
<name>A0ABT7RTC3_9NOCA</name>
<proteinExistence type="predicted"/>
<dbReference type="Gene3D" id="3.40.50.1820">
    <property type="entry name" value="alpha/beta hydrolase"/>
    <property type="match status" value="1"/>
</dbReference>
<keyword evidence="2" id="KW-0378">Hydrolase</keyword>
<dbReference type="RefSeq" id="WP_289381382.1">
    <property type="nucleotide sequence ID" value="NZ_JAUBOF010000111.1"/>
</dbReference>
<dbReference type="InterPro" id="IPR029058">
    <property type="entry name" value="AB_hydrolase_fold"/>
</dbReference>
<dbReference type="SUPFAM" id="SSF53474">
    <property type="entry name" value="alpha/beta-Hydrolases"/>
    <property type="match status" value="1"/>
</dbReference>
<keyword evidence="3" id="KW-1185">Reference proteome</keyword>
<dbReference type="InterPro" id="IPR050471">
    <property type="entry name" value="AB_hydrolase"/>
</dbReference>
<evidence type="ECO:0000313" key="2">
    <source>
        <dbReference type="EMBL" id="MDM7490890.1"/>
    </source>
</evidence>
<reference evidence="2 3" key="1">
    <citation type="submission" date="2023-06" db="EMBL/GenBank/DDBJ databases">
        <title>Rhodococcus indonesiensis sp. nov a new member of the Rhodococcus ruber lineage isolated from a sediment of neutral hot spring.</title>
        <authorList>
            <person name="Kusuma A.B."/>
            <person name="Fenylestari G."/>
            <person name="Ammar F."/>
            <person name="Nouioui I."/>
            <person name="Goodfellow M."/>
        </authorList>
    </citation>
    <scope>NUCLEOTIDE SEQUENCE [LARGE SCALE GENOMIC DNA]</scope>
    <source>
        <strain evidence="2 3">CSLK01-03</strain>
    </source>
</reference>
<accession>A0ABT7RTC3</accession>
<comment type="caution">
    <text evidence="2">The sequence shown here is derived from an EMBL/GenBank/DDBJ whole genome shotgun (WGS) entry which is preliminary data.</text>
</comment>